<organism evidence="1">
    <name type="scientific">viral metagenome</name>
    <dbReference type="NCBI Taxonomy" id="1070528"/>
    <lineage>
        <taxon>unclassified sequences</taxon>
        <taxon>metagenomes</taxon>
        <taxon>organismal metagenomes</taxon>
    </lineage>
</organism>
<reference evidence="1" key="1">
    <citation type="journal article" date="2020" name="Nature">
        <title>Giant virus diversity and host interactions through global metagenomics.</title>
        <authorList>
            <person name="Schulz F."/>
            <person name="Roux S."/>
            <person name="Paez-Espino D."/>
            <person name="Jungbluth S."/>
            <person name="Walsh D.A."/>
            <person name="Denef V.J."/>
            <person name="McMahon K.D."/>
            <person name="Konstantinidis K.T."/>
            <person name="Eloe-Fadrosh E.A."/>
            <person name="Kyrpides N.C."/>
            <person name="Woyke T."/>
        </authorList>
    </citation>
    <scope>NUCLEOTIDE SEQUENCE</scope>
    <source>
        <strain evidence="1">GVMAG-S-1039698-54</strain>
    </source>
</reference>
<evidence type="ECO:0000313" key="1">
    <source>
        <dbReference type="EMBL" id="QHS80112.1"/>
    </source>
</evidence>
<dbReference type="EMBL" id="MN740675">
    <property type="protein sequence ID" value="QHS80112.1"/>
    <property type="molecule type" value="Genomic_DNA"/>
</dbReference>
<dbReference type="AlphaFoldDB" id="A0A6C0AK62"/>
<sequence length="145" mass="17707">MPCVKRKKDDRKYDKNDKTYEQKFREIYPPDVLIEIDGIQNIIEQNHFQDFEYKLTDRIDNFCEKTFTFPNFYDDNISQKQVDILSIVYDNCVKNYDLEYFYCNPDLAEPFIKKDMEKNETQIKQKIKTINVTNNKYDWTTKSYK</sequence>
<name>A0A6C0AK62_9ZZZZ</name>
<proteinExistence type="predicted"/>
<accession>A0A6C0AK62</accession>
<protein>
    <submittedName>
        <fullName evidence="1">Uncharacterized protein</fullName>
    </submittedName>
</protein>